<evidence type="ECO:0000256" key="4">
    <source>
        <dbReference type="ARBA" id="ARBA00023014"/>
    </source>
</evidence>
<dbReference type="Gene3D" id="2.40.40.20">
    <property type="match status" value="1"/>
</dbReference>
<dbReference type="Pfam" id="PF04879">
    <property type="entry name" value="Molybdop_Fe4S4"/>
    <property type="match status" value="1"/>
</dbReference>
<gene>
    <name evidence="6" type="primary">nasC</name>
    <name evidence="6" type="ORF">DSM104329_05622</name>
</gene>
<dbReference type="PANTHER" id="PTHR43742:SF6">
    <property type="entry name" value="OXIDOREDUCTASE YYAE-RELATED"/>
    <property type="match status" value="1"/>
</dbReference>
<protein>
    <submittedName>
        <fullName evidence="6">Assimilatory nitrate reductase catalytic subunit</fullName>
        <ecNumber evidence="6">1.7.-.-</ecNumber>
    </submittedName>
</protein>
<dbReference type="SMART" id="SM00926">
    <property type="entry name" value="Molybdop_Fe4S4"/>
    <property type="match status" value="1"/>
</dbReference>
<keyword evidence="2" id="KW-0479">Metal-binding</keyword>
<keyword evidence="3" id="KW-0408">Iron</keyword>
<reference evidence="6" key="1">
    <citation type="journal article" date="2022" name="Int. J. Syst. Evol. Microbiol.">
        <title>Pseudomonas aegrilactucae sp. nov. and Pseudomonas morbosilactucae sp. nov., pathogens causing bacterial rot of lettuce in Japan.</title>
        <authorList>
            <person name="Sawada H."/>
            <person name="Fujikawa T."/>
            <person name="Satou M."/>
        </authorList>
    </citation>
    <scope>NUCLEOTIDE SEQUENCE</scope>
    <source>
        <strain evidence="6">0166_1</strain>
    </source>
</reference>
<dbReference type="RefSeq" id="WP_259313194.1">
    <property type="nucleotide sequence ID" value="NZ_CP087164.1"/>
</dbReference>
<dbReference type="KEGG" id="sbae:DSM104329_05622"/>
<dbReference type="SUPFAM" id="SSF53706">
    <property type="entry name" value="Formate dehydrogenase/DMSO reductase, domains 1-3"/>
    <property type="match status" value="1"/>
</dbReference>
<dbReference type="AlphaFoldDB" id="A0A9E6Y495"/>
<dbReference type="InterPro" id="IPR009010">
    <property type="entry name" value="Asp_de-COase-like_dom_sf"/>
</dbReference>
<dbReference type="Pfam" id="PF01568">
    <property type="entry name" value="Molydop_binding"/>
    <property type="match status" value="1"/>
</dbReference>
<keyword evidence="7" id="KW-1185">Reference proteome</keyword>
<dbReference type="GO" id="GO:0043546">
    <property type="term" value="F:molybdopterin cofactor binding"/>
    <property type="evidence" value="ECO:0007669"/>
    <property type="project" value="InterPro"/>
</dbReference>
<dbReference type="EMBL" id="CP087164">
    <property type="protein sequence ID" value="UGS39190.1"/>
    <property type="molecule type" value="Genomic_DNA"/>
</dbReference>
<dbReference type="GO" id="GO:0051536">
    <property type="term" value="F:iron-sulfur cluster binding"/>
    <property type="evidence" value="ECO:0007669"/>
    <property type="project" value="UniProtKB-KW"/>
</dbReference>
<dbReference type="InterPro" id="IPR006657">
    <property type="entry name" value="MoPterin_dinucl-bd_dom"/>
</dbReference>
<dbReference type="InterPro" id="IPR006963">
    <property type="entry name" value="Mopterin_OxRdtase_4Fe-4S_dom"/>
</dbReference>
<dbReference type="Gene3D" id="3.30.2070.10">
    <property type="entry name" value="Formate dehydrogenase/DMSO reductase"/>
    <property type="match status" value="1"/>
</dbReference>
<evidence type="ECO:0000259" key="5">
    <source>
        <dbReference type="SMART" id="SM00926"/>
    </source>
</evidence>
<evidence type="ECO:0000256" key="1">
    <source>
        <dbReference type="ARBA" id="ARBA00010312"/>
    </source>
</evidence>
<accession>A0A9E6Y495</accession>
<dbReference type="GO" id="GO:0016491">
    <property type="term" value="F:oxidoreductase activity"/>
    <property type="evidence" value="ECO:0007669"/>
    <property type="project" value="UniProtKB-KW"/>
</dbReference>
<keyword evidence="4" id="KW-0411">Iron-sulfur</keyword>
<name>A0A9E6Y495_9ACTN</name>
<dbReference type="Pfam" id="PF00384">
    <property type="entry name" value="Molybdopterin"/>
    <property type="match status" value="1"/>
</dbReference>
<dbReference type="PANTHER" id="PTHR43742">
    <property type="entry name" value="TRIMETHYLAMINE-N-OXIDE REDUCTASE"/>
    <property type="match status" value="1"/>
</dbReference>
<sequence>MSAIEVLRTTCPRDCYDACGIEVLRRDGQIRVRGDREHPVSRGKLCRKCTAAYNGVLLDPDARLTEPLRRSGPKGAGAFTPVSWDEALGAIAERLHAVAAAQGPQAILNAHYTGTLSLLAYAFPLRFFARLGATEVDPDTVCNNAGHVALRYVYGDSVDGFDPRTARDSECILVWGANPAVSAPHQHEHWLPESGATLIVVDPIRTETARAAHIHLQPFPGTDAALAFALLHVAHRDGLVDEAYLAAHAVGWDELLPHVQAATPDWAAALTGIDVAAIERAARVYAAGPSLLWIGQGLQRQPLGGNVVRAVAALPPATGNLGRPGTGFLYLNGAASRRIDEDWLASGAGPAGDRPAPPPPVSHMDLAEVLADPARAGALVAWNINIAASNPQQAQLRTALSRDDLFTVAIDLFATDTTDLADVVLPAAGFLEFDDIVASYFHRSLSAQQRVVDPPGQALPNTEIFRRLAAAMGFDDPALREPDDVVIATLLERAGHGVDFAQLCEAGTIWPNDEPEVQFAGAAFPTASGRIELASAAAQADGLPRTPLPIVDARPAGDALRLLTPASEWTLNDSYANDIKVARQMGPPTISLHPDEAAARGLAAGALVTVTGPAGALPLTLATDDGVPRGVAYAPKGRWPKREASGANVNVLNAGEKADMGQSTAVHGTLITIAPV</sequence>
<dbReference type="Gene3D" id="3.40.228.10">
    <property type="entry name" value="Dimethylsulfoxide Reductase, domain 2"/>
    <property type="match status" value="1"/>
</dbReference>
<organism evidence="6 7">
    <name type="scientific">Capillimicrobium parvum</name>
    <dbReference type="NCBI Taxonomy" id="2884022"/>
    <lineage>
        <taxon>Bacteria</taxon>
        <taxon>Bacillati</taxon>
        <taxon>Actinomycetota</taxon>
        <taxon>Thermoleophilia</taxon>
        <taxon>Solirubrobacterales</taxon>
        <taxon>Capillimicrobiaceae</taxon>
        <taxon>Capillimicrobium</taxon>
    </lineage>
</organism>
<dbReference type="SUPFAM" id="SSF50692">
    <property type="entry name" value="ADC-like"/>
    <property type="match status" value="1"/>
</dbReference>
<keyword evidence="6" id="KW-0560">Oxidoreductase</keyword>
<comment type="similarity">
    <text evidence="1">Belongs to the prokaryotic molybdopterin-containing oxidoreductase family.</text>
</comment>
<evidence type="ECO:0000313" key="7">
    <source>
        <dbReference type="Proteomes" id="UP001162834"/>
    </source>
</evidence>
<dbReference type="EC" id="1.7.-.-" evidence="6"/>
<dbReference type="Gene3D" id="2.20.25.90">
    <property type="entry name" value="ADC-like domains"/>
    <property type="match status" value="1"/>
</dbReference>
<dbReference type="GO" id="GO:0046872">
    <property type="term" value="F:metal ion binding"/>
    <property type="evidence" value="ECO:0007669"/>
    <property type="project" value="UniProtKB-KW"/>
</dbReference>
<evidence type="ECO:0000256" key="2">
    <source>
        <dbReference type="ARBA" id="ARBA00022723"/>
    </source>
</evidence>
<feature type="domain" description="4Fe-4S Mo/W bis-MGD-type" evidence="5">
    <location>
        <begin position="4"/>
        <end position="59"/>
    </location>
</feature>
<evidence type="ECO:0000313" key="6">
    <source>
        <dbReference type="EMBL" id="UGS39190.1"/>
    </source>
</evidence>
<dbReference type="Proteomes" id="UP001162834">
    <property type="component" value="Chromosome"/>
</dbReference>
<dbReference type="InterPro" id="IPR050612">
    <property type="entry name" value="Prok_Mopterin_Oxidored"/>
</dbReference>
<dbReference type="InterPro" id="IPR006656">
    <property type="entry name" value="Mopterin_OxRdtase"/>
</dbReference>
<evidence type="ECO:0000256" key="3">
    <source>
        <dbReference type="ARBA" id="ARBA00023004"/>
    </source>
</evidence>
<dbReference type="Gene3D" id="3.40.50.740">
    <property type="match status" value="1"/>
</dbReference>
<proteinExistence type="inferred from homology"/>